<proteinExistence type="inferred from homology"/>
<dbReference type="Pfam" id="PF04117">
    <property type="entry name" value="Mpv17_PMP22"/>
    <property type="match status" value="1"/>
</dbReference>
<evidence type="ECO:0000313" key="8">
    <source>
        <dbReference type="EMBL" id="OAA67057.1"/>
    </source>
</evidence>
<feature type="transmembrane region" description="Helical" evidence="6">
    <location>
        <begin position="246"/>
        <end position="266"/>
    </location>
</feature>
<comment type="caution">
    <text evidence="8">The sequence shown here is derived from an EMBL/GenBank/DDBJ whole genome shotgun (WGS) entry which is preliminary data.</text>
</comment>
<evidence type="ECO:0000256" key="2">
    <source>
        <dbReference type="ARBA" id="ARBA00006824"/>
    </source>
</evidence>
<feature type="region of interest" description="Disordered" evidence="7">
    <location>
        <begin position="1"/>
        <end position="53"/>
    </location>
</feature>
<dbReference type="STRING" id="1081102.A0A167Z426"/>
<protein>
    <submittedName>
        <fullName evidence="8">Integral membrane protein 25d9-6</fullName>
    </submittedName>
</protein>
<gene>
    <name evidence="8" type="ORF">SPI_01633</name>
</gene>
<name>A0A167Z426_9HYPO</name>
<keyword evidence="3 6" id="KW-0812">Transmembrane</keyword>
<dbReference type="EMBL" id="AZHD01000002">
    <property type="protein sequence ID" value="OAA67057.1"/>
    <property type="molecule type" value="Genomic_DNA"/>
</dbReference>
<evidence type="ECO:0000256" key="4">
    <source>
        <dbReference type="ARBA" id="ARBA00022989"/>
    </source>
</evidence>
<evidence type="ECO:0000256" key="6">
    <source>
        <dbReference type="RuleBase" id="RU363053"/>
    </source>
</evidence>
<feature type="region of interest" description="Disordered" evidence="7">
    <location>
        <begin position="283"/>
        <end position="309"/>
    </location>
</feature>
<dbReference type="AlphaFoldDB" id="A0A167Z426"/>
<dbReference type="GO" id="GO:0005778">
    <property type="term" value="C:peroxisomal membrane"/>
    <property type="evidence" value="ECO:0007669"/>
    <property type="project" value="TreeGrafter"/>
</dbReference>
<sequence>MSFKVERDTFQQQQQGAPAYQPVAPYQAGPGPAPSSAPSQVSAAYSSQQQLQHPIRSALAGPPIPGTSGHHPIAEAVGTALTGGRQNAGTKGYLAAYIKQLEENPLRTKMLTAGTLAGSQELLASWLAKDRNKHGNYFTSRVPKMAAYGALVSAPLGHFLIWILQKIFHGRTSLRAKIMQILVSNLVIAPIQNTVYLTAMALIAGARTYHQVRATVRVGFWKVMRVSWITSPICLAFAQKFLPENAWVPFFNLVSFIIGTYINTVTKKRRLAALRKKHFGDGTGRAGSVGGRVEDYPPPPAIGGQNPPY</sequence>
<dbReference type="Proteomes" id="UP000076874">
    <property type="component" value="Unassembled WGS sequence"/>
</dbReference>
<evidence type="ECO:0000256" key="5">
    <source>
        <dbReference type="ARBA" id="ARBA00023136"/>
    </source>
</evidence>
<accession>A0A167Z426</accession>
<evidence type="ECO:0000256" key="3">
    <source>
        <dbReference type="ARBA" id="ARBA00022692"/>
    </source>
</evidence>
<feature type="compositionally biased region" description="Pro residues" evidence="7">
    <location>
        <begin position="296"/>
        <end position="309"/>
    </location>
</feature>
<dbReference type="InterPro" id="IPR007248">
    <property type="entry name" value="Mpv17_PMP22"/>
</dbReference>
<evidence type="ECO:0000256" key="1">
    <source>
        <dbReference type="ARBA" id="ARBA00004141"/>
    </source>
</evidence>
<keyword evidence="9" id="KW-1185">Reference proteome</keyword>
<feature type="transmembrane region" description="Helical" evidence="6">
    <location>
        <begin position="185"/>
        <end position="206"/>
    </location>
</feature>
<feature type="compositionally biased region" description="Low complexity" evidence="7">
    <location>
        <begin position="11"/>
        <end position="50"/>
    </location>
</feature>
<reference evidence="8 9" key="1">
    <citation type="journal article" date="2016" name="Genome Biol. Evol.">
        <title>Divergent and convergent evolution of fungal pathogenicity.</title>
        <authorList>
            <person name="Shang Y."/>
            <person name="Xiao G."/>
            <person name="Zheng P."/>
            <person name="Cen K."/>
            <person name="Zhan S."/>
            <person name="Wang C."/>
        </authorList>
    </citation>
    <scope>NUCLEOTIDE SEQUENCE [LARGE SCALE GENOMIC DNA]</scope>
    <source>
        <strain evidence="8 9">RCEF 264</strain>
    </source>
</reference>
<dbReference type="PANTHER" id="PTHR11266:SF93">
    <property type="entry name" value="INTEGRAL MEMBRANE PROTEIN 25D9-6"/>
    <property type="match status" value="1"/>
</dbReference>
<evidence type="ECO:0000256" key="7">
    <source>
        <dbReference type="SAM" id="MobiDB-lite"/>
    </source>
</evidence>
<feature type="transmembrane region" description="Helical" evidence="6">
    <location>
        <begin position="145"/>
        <end position="164"/>
    </location>
</feature>
<organism evidence="8 9">
    <name type="scientific">Niveomyces insectorum RCEF 264</name>
    <dbReference type="NCBI Taxonomy" id="1081102"/>
    <lineage>
        <taxon>Eukaryota</taxon>
        <taxon>Fungi</taxon>
        <taxon>Dikarya</taxon>
        <taxon>Ascomycota</taxon>
        <taxon>Pezizomycotina</taxon>
        <taxon>Sordariomycetes</taxon>
        <taxon>Hypocreomycetidae</taxon>
        <taxon>Hypocreales</taxon>
        <taxon>Cordycipitaceae</taxon>
        <taxon>Niveomyces</taxon>
    </lineage>
</organism>
<comment type="subcellular location">
    <subcellularLocation>
        <location evidence="1">Membrane</location>
        <topology evidence="1">Multi-pass membrane protein</topology>
    </subcellularLocation>
</comment>
<keyword evidence="4 6" id="KW-1133">Transmembrane helix</keyword>
<dbReference type="OrthoDB" id="860at2759"/>
<comment type="similarity">
    <text evidence="2 6">Belongs to the peroxisomal membrane protein PXMP2/4 family.</text>
</comment>
<dbReference type="PANTHER" id="PTHR11266">
    <property type="entry name" value="PEROXISOMAL MEMBRANE PROTEIN 2, PXMP2 MPV17"/>
    <property type="match status" value="1"/>
</dbReference>
<keyword evidence="5 6" id="KW-0472">Membrane</keyword>
<evidence type="ECO:0000313" key="9">
    <source>
        <dbReference type="Proteomes" id="UP000076874"/>
    </source>
</evidence>